<accession>A0A915KZP7</accession>
<evidence type="ECO:0000313" key="1">
    <source>
        <dbReference type="Proteomes" id="UP000887565"/>
    </source>
</evidence>
<name>A0A915KZP7_ROMCU</name>
<dbReference type="Proteomes" id="UP000887565">
    <property type="component" value="Unplaced"/>
</dbReference>
<protein>
    <submittedName>
        <fullName evidence="2">Uncharacterized protein</fullName>
    </submittedName>
</protein>
<keyword evidence="1" id="KW-1185">Reference proteome</keyword>
<sequence length="70" mass="8187">MLIHFLTTNKYIQQLCKDWRKIKVENCRNLWSKHCSKDIDVFHSSPQSLLWGQICLGASKNRLGVNQNQA</sequence>
<reference evidence="2" key="1">
    <citation type="submission" date="2022-11" db="UniProtKB">
        <authorList>
            <consortium name="WormBaseParasite"/>
        </authorList>
    </citation>
    <scope>IDENTIFICATION</scope>
</reference>
<organism evidence="1 2">
    <name type="scientific">Romanomermis culicivorax</name>
    <name type="common">Nematode worm</name>
    <dbReference type="NCBI Taxonomy" id="13658"/>
    <lineage>
        <taxon>Eukaryota</taxon>
        <taxon>Metazoa</taxon>
        <taxon>Ecdysozoa</taxon>
        <taxon>Nematoda</taxon>
        <taxon>Enoplea</taxon>
        <taxon>Dorylaimia</taxon>
        <taxon>Mermithida</taxon>
        <taxon>Mermithoidea</taxon>
        <taxon>Mermithidae</taxon>
        <taxon>Romanomermis</taxon>
    </lineage>
</organism>
<evidence type="ECO:0000313" key="2">
    <source>
        <dbReference type="WBParaSite" id="nRc.2.0.1.t44418-RA"/>
    </source>
</evidence>
<dbReference type="WBParaSite" id="nRc.2.0.1.t44418-RA">
    <property type="protein sequence ID" value="nRc.2.0.1.t44418-RA"/>
    <property type="gene ID" value="nRc.2.0.1.g44418"/>
</dbReference>
<proteinExistence type="predicted"/>
<dbReference type="AlphaFoldDB" id="A0A915KZP7"/>